<feature type="region of interest" description="Disordered" evidence="1">
    <location>
        <begin position="1"/>
        <end position="246"/>
    </location>
</feature>
<protein>
    <submittedName>
        <fullName evidence="2">Far-red impaired response-like protein</fullName>
    </submittedName>
</protein>
<organism evidence="2 4">
    <name type="scientific">Oryza sativa subsp. japonica</name>
    <name type="common">Rice</name>
    <dbReference type="NCBI Taxonomy" id="39947"/>
    <lineage>
        <taxon>Eukaryota</taxon>
        <taxon>Viridiplantae</taxon>
        <taxon>Streptophyta</taxon>
        <taxon>Embryophyta</taxon>
        <taxon>Tracheophyta</taxon>
        <taxon>Spermatophyta</taxon>
        <taxon>Magnoliopsida</taxon>
        <taxon>Liliopsida</taxon>
        <taxon>Poales</taxon>
        <taxon>Poaceae</taxon>
        <taxon>BOP clade</taxon>
        <taxon>Oryzoideae</taxon>
        <taxon>Oryzeae</taxon>
        <taxon>Oryzinae</taxon>
        <taxon>Oryza</taxon>
        <taxon>Oryza sativa</taxon>
    </lineage>
</organism>
<evidence type="ECO:0000313" key="2">
    <source>
        <dbReference type="EMBL" id="BAD10385.1"/>
    </source>
</evidence>
<gene>
    <name evidence="3" type="ORF">OJ1125_C01.31</name>
    <name evidence="2" type="ORF">P0439B07.7</name>
</gene>
<evidence type="ECO:0000313" key="3">
    <source>
        <dbReference type="EMBL" id="BAD33021.1"/>
    </source>
</evidence>
<feature type="compositionally biased region" description="Pro residues" evidence="1">
    <location>
        <begin position="138"/>
        <end position="160"/>
    </location>
</feature>
<dbReference type="EMBL" id="AP005480">
    <property type="protein sequence ID" value="BAD10385.1"/>
    <property type="molecule type" value="Genomic_DNA"/>
</dbReference>
<reference evidence="4" key="4">
    <citation type="journal article" date="2008" name="Nucleic Acids Res.">
        <title>The rice annotation project database (RAP-DB): 2008 update.</title>
        <authorList>
            <consortium name="The rice annotation project (RAP)"/>
        </authorList>
    </citation>
    <scope>GENOME REANNOTATION</scope>
    <source>
        <strain evidence="4">cv. Nipponbare</strain>
    </source>
</reference>
<evidence type="ECO:0000313" key="4">
    <source>
        <dbReference type="Proteomes" id="UP000000763"/>
    </source>
</evidence>
<feature type="compositionally biased region" description="Basic residues" evidence="1">
    <location>
        <begin position="161"/>
        <end position="171"/>
    </location>
</feature>
<dbReference type="EMBL" id="AP004044">
    <property type="protein sequence ID" value="BAD33021.1"/>
    <property type="molecule type" value="Genomic_DNA"/>
</dbReference>
<feature type="compositionally biased region" description="Low complexity" evidence="1">
    <location>
        <begin position="229"/>
        <end position="246"/>
    </location>
</feature>
<sequence>MTPPFPPSSSTPRASPPAVGPRGPTSFSSPPLPSKTAAHTPRCRPRHRRLPPCLRLSLARSDLPSPIKTLPSLPSLVSPNSRASPCPKSRSRRESELRRSSPCSGRPMWPLLATSRRASASTAFAAPRGTPGRHSFFPLPPRNTVPTVHPKPPPLSPPPAARHHRPSRRRAAPLPPTASPRGAAHRPQLRFPKSPPQPPLHRRPEPPPPLADSSRVVPLLRSSPTHAVASLGSARTRRTSATSSHR</sequence>
<feature type="compositionally biased region" description="Low complexity" evidence="1">
    <location>
        <begin position="113"/>
        <end position="126"/>
    </location>
</feature>
<reference evidence="3" key="1">
    <citation type="submission" date="2001-08" db="EMBL/GenBank/DDBJ databases">
        <title>Oryza sativa nipponbare(GA3) genomic DNA, chromosome 8, BAC clone:OJ1125_C01.</title>
        <authorList>
            <person name="Sasaki T."/>
            <person name="Matsumoto T."/>
            <person name="Yamamoto K."/>
        </authorList>
    </citation>
    <scope>NUCLEOTIDE SEQUENCE</scope>
</reference>
<accession>Q6Z0S6</accession>
<feature type="compositionally biased region" description="Low complexity" evidence="1">
    <location>
        <begin position="70"/>
        <end position="79"/>
    </location>
</feature>
<dbReference type="AlphaFoldDB" id="Q6Z0S6"/>
<feature type="compositionally biased region" description="Basic residues" evidence="1">
    <location>
        <begin position="41"/>
        <end position="50"/>
    </location>
</feature>
<proteinExistence type="predicted"/>
<dbReference type="Proteomes" id="UP000000763">
    <property type="component" value="Chromosome 8"/>
</dbReference>
<reference evidence="2" key="2">
    <citation type="submission" date="2002-06" db="EMBL/GenBank/DDBJ databases">
        <title>Oryza sativa nipponbare(GA3) genomic DNA, chromosome 8, PAC clone:P0439B07.</title>
        <authorList>
            <person name="Sasaki T."/>
            <person name="Matsumoto T."/>
            <person name="Katayose Y."/>
        </authorList>
    </citation>
    <scope>NUCLEOTIDE SEQUENCE</scope>
</reference>
<name>Q6Z0S6_ORYSJ</name>
<evidence type="ECO:0000256" key="1">
    <source>
        <dbReference type="SAM" id="MobiDB-lite"/>
    </source>
</evidence>
<feature type="compositionally biased region" description="Low complexity" evidence="1">
    <location>
        <begin position="51"/>
        <end position="61"/>
    </location>
</feature>
<reference evidence="4" key="3">
    <citation type="journal article" date="2005" name="Nature">
        <title>The map-based sequence of the rice genome.</title>
        <authorList>
            <consortium name="International rice genome sequencing project (IRGSP)"/>
            <person name="Matsumoto T."/>
            <person name="Wu J."/>
            <person name="Kanamori H."/>
            <person name="Katayose Y."/>
            <person name="Fujisawa M."/>
            <person name="Namiki N."/>
            <person name="Mizuno H."/>
            <person name="Yamamoto K."/>
            <person name="Antonio B.A."/>
            <person name="Baba T."/>
            <person name="Sakata K."/>
            <person name="Nagamura Y."/>
            <person name="Aoki H."/>
            <person name="Arikawa K."/>
            <person name="Arita K."/>
            <person name="Bito T."/>
            <person name="Chiden Y."/>
            <person name="Fujitsuka N."/>
            <person name="Fukunaka R."/>
            <person name="Hamada M."/>
            <person name="Harada C."/>
            <person name="Hayashi A."/>
            <person name="Hijishita S."/>
            <person name="Honda M."/>
            <person name="Hosokawa S."/>
            <person name="Ichikawa Y."/>
            <person name="Idonuma A."/>
            <person name="Iijima M."/>
            <person name="Ikeda M."/>
            <person name="Ikeno M."/>
            <person name="Ito K."/>
            <person name="Ito S."/>
            <person name="Ito T."/>
            <person name="Ito Y."/>
            <person name="Ito Y."/>
            <person name="Iwabuchi A."/>
            <person name="Kamiya K."/>
            <person name="Karasawa W."/>
            <person name="Kurita K."/>
            <person name="Katagiri S."/>
            <person name="Kikuta A."/>
            <person name="Kobayashi H."/>
            <person name="Kobayashi N."/>
            <person name="Machita K."/>
            <person name="Maehara T."/>
            <person name="Masukawa M."/>
            <person name="Mizubayashi T."/>
            <person name="Mukai Y."/>
            <person name="Nagasaki H."/>
            <person name="Nagata Y."/>
            <person name="Naito S."/>
            <person name="Nakashima M."/>
            <person name="Nakama Y."/>
            <person name="Nakamichi Y."/>
            <person name="Nakamura M."/>
            <person name="Meguro A."/>
            <person name="Negishi M."/>
            <person name="Ohta I."/>
            <person name="Ohta T."/>
            <person name="Okamoto M."/>
            <person name="Ono N."/>
            <person name="Saji S."/>
            <person name="Sakaguchi M."/>
            <person name="Sakai K."/>
            <person name="Shibata M."/>
            <person name="Shimokawa T."/>
            <person name="Song J."/>
            <person name="Takazaki Y."/>
            <person name="Terasawa K."/>
            <person name="Tsugane M."/>
            <person name="Tsuji K."/>
            <person name="Ueda S."/>
            <person name="Waki K."/>
            <person name="Yamagata H."/>
            <person name="Yamamoto M."/>
            <person name="Yamamoto S."/>
            <person name="Yamane H."/>
            <person name="Yoshiki S."/>
            <person name="Yoshihara R."/>
            <person name="Yukawa K."/>
            <person name="Zhong H."/>
            <person name="Yano M."/>
            <person name="Yuan Q."/>
            <person name="Ouyang S."/>
            <person name="Liu J."/>
            <person name="Jones K.M."/>
            <person name="Gansberger K."/>
            <person name="Moffat K."/>
            <person name="Hill J."/>
            <person name="Bera J."/>
            <person name="Fadrosh D."/>
            <person name="Jin S."/>
            <person name="Johri S."/>
            <person name="Kim M."/>
            <person name="Overton L."/>
            <person name="Reardon M."/>
            <person name="Tsitrin T."/>
            <person name="Vuong H."/>
            <person name="Weaver B."/>
            <person name="Ciecko A."/>
            <person name="Tallon L."/>
            <person name="Jackson J."/>
            <person name="Pai G."/>
            <person name="Aken S.V."/>
            <person name="Utterback T."/>
            <person name="Reidmuller S."/>
            <person name="Feldblyum T."/>
            <person name="Hsiao J."/>
            <person name="Zismann V."/>
            <person name="Iobst S."/>
            <person name="de Vazeille A.R."/>
            <person name="Buell C.R."/>
            <person name="Ying K."/>
            <person name="Li Y."/>
            <person name="Lu T."/>
            <person name="Huang Y."/>
            <person name="Zhao Q."/>
            <person name="Feng Q."/>
            <person name="Zhang L."/>
            <person name="Zhu J."/>
            <person name="Weng Q."/>
            <person name="Mu J."/>
            <person name="Lu Y."/>
            <person name="Fan D."/>
            <person name="Liu Y."/>
            <person name="Guan J."/>
            <person name="Zhang Y."/>
            <person name="Yu S."/>
            <person name="Liu X."/>
            <person name="Zhang Y."/>
            <person name="Hong G."/>
            <person name="Han B."/>
            <person name="Choisne N."/>
            <person name="Demange N."/>
            <person name="Orjeda G."/>
            <person name="Samain S."/>
            <person name="Cattolico L."/>
            <person name="Pelletier E."/>
            <person name="Couloux A."/>
            <person name="Segurens B."/>
            <person name="Wincker P."/>
            <person name="D'Hont A."/>
            <person name="Scarpelli C."/>
            <person name="Weissenbach J."/>
            <person name="Salanoubat M."/>
            <person name="Quetier F."/>
            <person name="Yu Y."/>
            <person name="Kim H.R."/>
            <person name="Rambo T."/>
            <person name="Currie J."/>
            <person name="Collura K."/>
            <person name="Luo M."/>
            <person name="Yang T."/>
            <person name="Ammiraju J.S.S."/>
            <person name="Engler F."/>
            <person name="Soderlund C."/>
            <person name="Wing R.A."/>
            <person name="Palmer L.E."/>
            <person name="de la Bastide M."/>
            <person name="Spiegel L."/>
            <person name="Nascimento L."/>
            <person name="Zutavern T."/>
            <person name="O'Shaughnessy A."/>
            <person name="Dike S."/>
            <person name="Dedhia N."/>
            <person name="Preston R."/>
            <person name="Balija V."/>
            <person name="McCombie W.R."/>
            <person name="Chow T."/>
            <person name="Chen H."/>
            <person name="Chung M."/>
            <person name="Chen C."/>
            <person name="Shaw J."/>
            <person name="Wu H."/>
            <person name="Hsiao K."/>
            <person name="Chao Y."/>
            <person name="Chu M."/>
            <person name="Cheng C."/>
            <person name="Hour A."/>
            <person name="Lee P."/>
            <person name="Lin S."/>
            <person name="Lin Y."/>
            <person name="Liou J."/>
            <person name="Liu S."/>
            <person name="Hsing Y."/>
            <person name="Raghuvanshi S."/>
            <person name="Mohanty A."/>
            <person name="Bharti A.K."/>
            <person name="Gaur A."/>
            <person name="Gupta V."/>
            <person name="Kumar D."/>
            <person name="Ravi V."/>
            <person name="Vij S."/>
            <person name="Kapur A."/>
            <person name="Khurana P."/>
            <person name="Khurana P."/>
            <person name="Khurana J.P."/>
            <person name="Tyagi A.K."/>
            <person name="Gaikwad K."/>
            <person name="Singh A."/>
            <person name="Dalal V."/>
            <person name="Srivastava S."/>
            <person name="Dixit A."/>
            <person name="Pal A.K."/>
            <person name="Ghazi I.A."/>
            <person name="Yadav M."/>
            <person name="Pandit A."/>
            <person name="Bhargava A."/>
            <person name="Sureshbabu K."/>
            <person name="Batra K."/>
            <person name="Sharma T.R."/>
            <person name="Mohapatra T."/>
            <person name="Singh N.K."/>
            <person name="Messing J."/>
            <person name="Nelson A.B."/>
            <person name="Fuks G."/>
            <person name="Kavchok S."/>
            <person name="Keizer G."/>
            <person name="Linton E."/>
            <person name="Llaca V."/>
            <person name="Song R."/>
            <person name="Tanyolac B."/>
            <person name="Young S."/>
            <person name="Ho-Il K."/>
            <person name="Hahn J.H."/>
            <person name="Sangsakoo G."/>
            <person name="Vanavichit A."/>
            <person name="de Mattos Luiz.A.T."/>
            <person name="Zimmer P.D."/>
            <person name="Malone G."/>
            <person name="Dellagostin O."/>
            <person name="de Oliveira A.C."/>
            <person name="Bevan M."/>
            <person name="Bancroft I."/>
            <person name="Minx P."/>
            <person name="Cordum H."/>
            <person name="Wilson R."/>
            <person name="Cheng Z."/>
            <person name="Jin W."/>
            <person name="Jiang J."/>
            <person name="Leong S.A."/>
            <person name="Iwama H."/>
            <person name="Gojobori T."/>
            <person name="Itoh T."/>
            <person name="Niimura Y."/>
            <person name="Fujii Y."/>
            <person name="Habara T."/>
            <person name="Sakai H."/>
            <person name="Sato Y."/>
            <person name="Wilson G."/>
            <person name="Kumar K."/>
            <person name="McCouch S."/>
            <person name="Juretic N."/>
            <person name="Hoen D."/>
            <person name="Wright S."/>
            <person name="Bruskiewich R."/>
            <person name="Bureau T."/>
            <person name="Miyao A."/>
            <person name="Hirochika H."/>
            <person name="Nishikawa T."/>
            <person name="Kadowaki K."/>
            <person name="Sugiura M."/>
            <person name="Burr B."/>
            <person name="Sasaki T."/>
        </authorList>
    </citation>
    <scope>NUCLEOTIDE SEQUENCE [LARGE SCALE GENOMIC DNA]</scope>
    <source>
        <strain evidence="4">cv. Nipponbare</strain>
    </source>
</reference>
<feature type="compositionally biased region" description="Pro residues" evidence="1">
    <location>
        <begin position="1"/>
        <end position="19"/>
    </location>
</feature>
<dbReference type="PRINTS" id="PR01217">
    <property type="entry name" value="PRICHEXTENSN"/>
</dbReference>